<name>A0ABX7B0T2_9PROT</name>
<feature type="compositionally biased region" description="Pro residues" evidence="1">
    <location>
        <begin position="128"/>
        <end position="145"/>
    </location>
</feature>
<keyword evidence="3" id="KW-1185">Reference proteome</keyword>
<proteinExistence type="predicted"/>
<dbReference type="RefSeq" id="WP_201071975.1">
    <property type="nucleotide sequence ID" value="NZ_CP067420.1"/>
</dbReference>
<dbReference type="Proteomes" id="UP000595197">
    <property type="component" value="Chromosome"/>
</dbReference>
<evidence type="ECO:0000313" key="2">
    <source>
        <dbReference type="EMBL" id="QQP87878.1"/>
    </source>
</evidence>
<dbReference type="Pfam" id="PF03592">
    <property type="entry name" value="Terminase_2"/>
    <property type="match status" value="1"/>
</dbReference>
<accession>A0ABX7B0T2</accession>
<feature type="region of interest" description="Disordered" evidence="1">
    <location>
        <begin position="115"/>
        <end position="156"/>
    </location>
</feature>
<dbReference type="InterPro" id="IPR005335">
    <property type="entry name" value="Terminase_ssu"/>
</dbReference>
<organism evidence="2 3">
    <name type="scientific">Skermanella cutis</name>
    <dbReference type="NCBI Taxonomy" id="2775420"/>
    <lineage>
        <taxon>Bacteria</taxon>
        <taxon>Pseudomonadati</taxon>
        <taxon>Pseudomonadota</taxon>
        <taxon>Alphaproteobacteria</taxon>
        <taxon>Rhodospirillales</taxon>
        <taxon>Azospirillaceae</taxon>
        <taxon>Skermanella</taxon>
    </lineage>
</organism>
<dbReference type="InterPro" id="IPR038713">
    <property type="entry name" value="Terminase_Gp1_N_sf"/>
</dbReference>
<dbReference type="Gene3D" id="1.10.10.1400">
    <property type="entry name" value="Terminase, small subunit, N-terminal DNA-binding domain, HTH motif"/>
    <property type="match status" value="1"/>
</dbReference>
<protein>
    <submittedName>
        <fullName evidence="2">Terminase small subunit</fullName>
    </submittedName>
</protein>
<reference evidence="2" key="1">
    <citation type="submission" date="2021-02" db="EMBL/GenBank/DDBJ databases">
        <title>Skermanella TT6 skin isolate.</title>
        <authorList>
            <person name="Lee K."/>
            <person name="Ganzorig M."/>
        </authorList>
    </citation>
    <scope>NUCLEOTIDE SEQUENCE</scope>
    <source>
        <strain evidence="2">TT6</strain>
    </source>
</reference>
<gene>
    <name evidence="2" type="ORF">IGS68_17555</name>
</gene>
<sequence length="213" mass="23729">MPDTAADQDLPHRQEAFARHVASGRSLTAAARLSGYAWDSARQAGSRLMRDARVAARVAELIDAEDTRRREETDEMVGALKRVMLDALEKQNHFAVLRAVDRIARFRNLLPTSRDPLAVFDTDDDGPAAPPEPPPEPEPEPAPPPEEIDYNHEDSESAVATARRMLRCMAYLEDHLPEIACRLSQTSQALRYFDRKGRLLPRSQWPALPAAAG</sequence>
<evidence type="ECO:0000256" key="1">
    <source>
        <dbReference type="SAM" id="MobiDB-lite"/>
    </source>
</evidence>
<dbReference type="EMBL" id="CP067420">
    <property type="protein sequence ID" value="QQP87878.1"/>
    <property type="molecule type" value="Genomic_DNA"/>
</dbReference>
<evidence type="ECO:0000313" key="3">
    <source>
        <dbReference type="Proteomes" id="UP000595197"/>
    </source>
</evidence>